<dbReference type="AlphaFoldDB" id="A0A7K0DR88"/>
<organism evidence="3 4">
    <name type="scientific">Nocardia aurantia</name>
    <dbReference type="NCBI Taxonomy" id="2585199"/>
    <lineage>
        <taxon>Bacteria</taxon>
        <taxon>Bacillati</taxon>
        <taxon>Actinomycetota</taxon>
        <taxon>Actinomycetes</taxon>
        <taxon>Mycobacteriales</taxon>
        <taxon>Nocardiaceae</taxon>
        <taxon>Nocardia</taxon>
    </lineage>
</organism>
<accession>A0A7K0DR88</accession>
<dbReference type="Pfam" id="PF13490">
    <property type="entry name" value="zf-HC2"/>
    <property type="match status" value="1"/>
</dbReference>
<feature type="region of interest" description="Disordered" evidence="1">
    <location>
        <begin position="1"/>
        <end position="32"/>
    </location>
</feature>
<comment type="caution">
    <text evidence="3">The sequence shown here is derived from an EMBL/GenBank/DDBJ whole genome shotgun (WGS) entry which is preliminary data.</text>
</comment>
<protein>
    <recommendedName>
        <fullName evidence="2">Putative zinc-finger domain-containing protein</fullName>
    </recommendedName>
</protein>
<dbReference type="InterPro" id="IPR027383">
    <property type="entry name" value="Znf_put"/>
</dbReference>
<evidence type="ECO:0000313" key="4">
    <source>
        <dbReference type="Proteomes" id="UP000431401"/>
    </source>
</evidence>
<gene>
    <name evidence="3" type="ORF">NRB56_38560</name>
</gene>
<evidence type="ECO:0000313" key="3">
    <source>
        <dbReference type="EMBL" id="MQY28273.1"/>
    </source>
</evidence>
<dbReference type="Proteomes" id="UP000431401">
    <property type="component" value="Unassembled WGS sequence"/>
</dbReference>
<feature type="domain" description="Putative zinc-finger" evidence="2">
    <location>
        <begin position="41"/>
        <end position="74"/>
    </location>
</feature>
<evidence type="ECO:0000259" key="2">
    <source>
        <dbReference type="Pfam" id="PF13490"/>
    </source>
</evidence>
<proteinExistence type="predicted"/>
<evidence type="ECO:0000256" key="1">
    <source>
        <dbReference type="SAM" id="MobiDB-lite"/>
    </source>
</evidence>
<reference evidence="3 4" key="1">
    <citation type="submission" date="2019-10" db="EMBL/GenBank/DDBJ databases">
        <title>Nocardia macrotermitis sp. nov. and Nocardia aurantia sp. nov., isolated from the gut of fungus growing-termite Macrotermes natalensis.</title>
        <authorList>
            <person name="Benndorf R."/>
            <person name="Schwitalla J."/>
            <person name="Martin K."/>
            <person name="De Beer W."/>
            <person name="Kaster A.-K."/>
            <person name="Vollmers J."/>
            <person name="Poulsen M."/>
            <person name="Beemelmanns C."/>
        </authorList>
    </citation>
    <scope>NUCLEOTIDE SEQUENCE [LARGE SCALE GENOMIC DNA]</scope>
    <source>
        <strain evidence="3 4">RB56</strain>
    </source>
</reference>
<keyword evidence="4" id="KW-1185">Reference proteome</keyword>
<name>A0A7K0DR88_9NOCA</name>
<dbReference type="EMBL" id="WEGI01000008">
    <property type="protein sequence ID" value="MQY28273.1"/>
    <property type="molecule type" value="Genomic_DNA"/>
</dbReference>
<dbReference type="InterPro" id="IPR024020">
    <property type="entry name" value="Anit_sigma_mycothiol_RsrA"/>
</dbReference>
<dbReference type="NCBIfam" id="TIGR03988">
    <property type="entry name" value="antisig_RsrA"/>
    <property type="match status" value="1"/>
</dbReference>
<sequence>MTEHDYAGGAPERGDSGVPEQQPADTGAAAERNELDLQLDCSAVLADVWMMLDGECDESTRARLQHHIENCSPCIEAYGLEEKLKRLLSTKCGGERAPESLRQRLTLEYRRVTIVETRGES</sequence>